<keyword evidence="4 5" id="KW-0472">Membrane</keyword>
<reference evidence="7 8" key="1">
    <citation type="submission" date="2020-10" db="EMBL/GenBank/DDBJ databases">
        <authorList>
            <person name="Castelo-Branco R."/>
            <person name="Eusebio N."/>
            <person name="Adriana R."/>
            <person name="Vieira A."/>
            <person name="Brugerolle De Fraissinette N."/>
            <person name="Rezende De Castro R."/>
            <person name="Schneider M.P."/>
            <person name="Vasconcelos V."/>
            <person name="Leao P.N."/>
        </authorList>
    </citation>
    <scope>NUCLEOTIDE SEQUENCE [LARGE SCALE GENOMIC DNA]</scope>
    <source>
        <strain evidence="7 8">LEGE 00031</strain>
    </source>
</reference>
<feature type="transmembrane region" description="Helical" evidence="5">
    <location>
        <begin position="21"/>
        <end position="54"/>
    </location>
</feature>
<dbReference type="EMBL" id="JADEVV010000026">
    <property type="protein sequence ID" value="MBE9254265.1"/>
    <property type="molecule type" value="Genomic_DNA"/>
</dbReference>
<gene>
    <name evidence="7" type="ORF">IQ217_10515</name>
</gene>
<sequence length="182" mass="20780">MYDDDQRRDRRLPLAPLERRGYGYLLDFVVIWLFSSLAVGWVQLLIFIAGWFALRVILVSANQGQSLGGWAFDTRVVHLKMKRLPGILELSQREGILGAASYLAMVGLNINFANGVSFLLLVAPLFGDLIWAIAEDGLGQAFHDRVAGTVVLSSRRGFSLDLRLKKFWFDLKKQWDNRQRRR</sequence>
<name>A0ABR9VSE5_9SYNC</name>
<organism evidence="7 8">
    <name type="scientific">Synechocystis salina LEGE 00031</name>
    <dbReference type="NCBI Taxonomy" id="1828736"/>
    <lineage>
        <taxon>Bacteria</taxon>
        <taxon>Bacillati</taxon>
        <taxon>Cyanobacteriota</taxon>
        <taxon>Cyanophyceae</taxon>
        <taxon>Synechococcales</taxon>
        <taxon>Merismopediaceae</taxon>
        <taxon>Synechocystis</taxon>
    </lineage>
</organism>
<keyword evidence="2 5" id="KW-0812">Transmembrane</keyword>
<protein>
    <submittedName>
        <fullName evidence="7">RDD family protein</fullName>
    </submittedName>
</protein>
<dbReference type="InterPro" id="IPR010432">
    <property type="entry name" value="RDD"/>
</dbReference>
<dbReference type="Pfam" id="PF06271">
    <property type="entry name" value="RDD"/>
    <property type="match status" value="1"/>
</dbReference>
<evidence type="ECO:0000256" key="2">
    <source>
        <dbReference type="ARBA" id="ARBA00022692"/>
    </source>
</evidence>
<evidence type="ECO:0000256" key="1">
    <source>
        <dbReference type="ARBA" id="ARBA00004141"/>
    </source>
</evidence>
<feature type="domain" description="RDD" evidence="6">
    <location>
        <begin position="27"/>
        <end position="148"/>
    </location>
</feature>
<comment type="subcellular location">
    <subcellularLocation>
        <location evidence="1">Membrane</location>
        <topology evidence="1">Multi-pass membrane protein</topology>
    </subcellularLocation>
</comment>
<dbReference type="Proteomes" id="UP000658720">
    <property type="component" value="Unassembled WGS sequence"/>
</dbReference>
<feature type="transmembrane region" description="Helical" evidence="5">
    <location>
        <begin position="112"/>
        <end position="134"/>
    </location>
</feature>
<accession>A0ABR9VSE5</accession>
<keyword evidence="3 5" id="KW-1133">Transmembrane helix</keyword>
<comment type="caution">
    <text evidence="7">The sequence shown here is derived from an EMBL/GenBank/DDBJ whole genome shotgun (WGS) entry which is preliminary data.</text>
</comment>
<evidence type="ECO:0000256" key="4">
    <source>
        <dbReference type="ARBA" id="ARBA00023136"/>
    </source>
</evidence>
<evidence type="ECO:0000313" key="8">
    <source>
        <dbReference type="Proteomes" id="UP000658720"/>
    </source>
</evidence>
<proteinExistence type="predicted"/>
<evidence type="ECO:0000256" key="3">
    <source>
        <dbReference type="ARBA" id="ARBA00022989"/>
    </source>
</evidence>
<evidence type="ECO:0000256" key="5">
    <source>
        <dbReference type="SAM" id="Phobius"/>
    </source>
</evidence>
<evidence type="ECO:0000259" key="6">
    <source>
        <dbReference type="Pfam" id="PF06271"/>
    </source>
</evidence>
<evidence type="ECO:0000313" key="7">
    <source>
        <dbReference type="EMBL" id="MBE9254265.1"/>
    </source>
</evidence>
<keyword evidence="8" id="KW-1185">Reference proteome</keyword>